<keyword evidence="5" id="KW-1185">Reference proteome</keyword>
<feature type="domain" description="Vacuolar protein sorting-associated protein 13 VPS13 adaptor binding" evidence="3">
    <location>
        <begin position="133"/>
        <end position="633"/>
    </location>
</feature>
<dbReference type="InterPro" id="IPR026847">
    <property type="entry name" value="VPS13"/>
</dbReference>
<feature type="region of interest" description="Disordered" evidence="2">
    <location>
        <begin position="472"/>
        <end position="493"/>
    </location>
</feature>
<dbReference type="PANTHER" id="PTHR16166:SF93">
    <property type="entry name" value="INTERMEMBRANE LIPID TRANSFER PROTEIN VPS13"/>
    <property type="match status" value="1"/>
</dbReference>
<feature type="compositionally biased region" description="Basic and acidic residues" evidence="2">
    <location>
        <begin position="473"/>
        <end position="493"/>
    </location>
</feature>
<sequence length="1270" mass="141769">MNDDSLPAAAIEDSMDEQEQVILLPSKMVINVTSNDAMQLSLTKGCLEVITNLGKAFNDAYNLVDMGEKLDEILSPFLFQNQTGYEILLKLDPSFEPPKAVNQGRTKLAVEESLPVFNKKEISGSKTKASQIKATQEGDERKIIFQVEQFGATREVTIKRAEKRLFQINQKSHQGDTWSVVCNTDCTIGQKLVSLQSIVRVKNELTFPVEVQYRGDTKLETCGIAEPDKCFSLPLNAVYAISTEIFFKPVGSKKINHKMESYTSSETAVNWRSAESMGIQQVCCPSVQQGHSGCYFTMFPEVEDIYFEAGEEKSAKCYVLTLEPSVILHNLLPLTIDYILEGTSEQQSLEQGENRALRHASVNETTLEIIIPSYQGKEWVGKRKLQKNMPDLTIWEFVAYNGSQKLTMELGLHSKLVKGSLDVSLFCPYWLLNKTERKLYYRGSDQETPIEHPPEESTLILFSFKGKSFFGGKKKDSVSDKGEGDKKSKDKVREMKQAGKAQLRIADLEWSDKFSLDTVGSSGTVQCKSKAKDTTGAEVGVTIQLSSSGLTKIATFTPFYMFLNTALDTIMVSESDRDNWVEIPPEKCYPYWPQLASKDVTIKAKVKDSAEVTVPFLINKAHTTLLKLKNEYGGISADCQVSEASMITTLRTYRAGLASIQVVNHTHKSTVSFNQSGEKTVMKLEPERAVLYTWDNALGKRELVWTCGKKKDMKNDLLQDGMDEFFADEDTKVYWVSFLDGLQRVLLFTEDLAVAANAQEAGELEQVEQEINLQIQGLGLSLLNNYTQSEVAFLGITSSGIIWEERKKRRYKALNLKECALLEAAWQNYQNQIAVGRTPNHRILLENKMEVDFADMTVVRPRTFHIRRSFENGVWVQYKTSPHQVQLHAKINRLQLDNQLSQAVFSTVLSPLPPPKSVAADSVPKPFTEVSMMMRKHEHSTVSQIKYFKVLIQEMNLKVDQGFLNAILDLFAANELVPREMETIQFKEDVKTTEKTLMDVAGLSLAEEQKNFYDYLHFSPIKIHLSFSLQTGTGSSDGKPTEIQAGVISVFLQSVGVVLTDVQDVVFKLGYFERSHSFYNQSQLMVEMTRHYAGQAIKQMYVLVLGLDVLGNPFGLLRGLSEGIEDLFYEPYQGAIQGPEEFAEGLALGVRSLFGHAVGGAAGAVSRITGTLGKGLATLTLDDEYQKKRREQLNKRPANAREGFARGGKGLVMGVFDGVTGIVRKPMEGAKQEGVSGFFKGMGKGLVGVVTRPTSGVIDFASSSFEGIRR</sequence>
<dbReference type="GO" id="GO:0045053">
    <property type="term" value="P:protein retention in Golgi apparatus"/>
    <property type="evidence" value="ECO:0007669"/>
    <property type="project" value="TreeGrafter"/>
</dbReference>
<gene>
    <name evidence="4" type="ORF">V1264_005509</name>
</gene>
<evidence type="ECO:0000313" key="4">
    <source>
        <dbReference type="EMBL" id="KAK7096181.1"/>
    </source>
</evidence>
<dbReference type="Pfam" id="PF25036">
    <property type="entry name" value="VPS13_VAB"/>
    <property type="match status" value="1"/>
</dbReference>
<evidence type="ECO:0000256" key="2">
    <source>
        <dbReference type="SAM" id="MobiDB-lite"/>
    </source>
</evidence>
<comment type="similarity">
    <text evidence="1">Belongs to the VPS13 family.</text>
</comment>
<proteinExistence type="inferred from homology"/>
<accession>A0AAN9G5J6</accession>
<dbReference type="EMBL" id="JBAMIC010000014">
    <property type="protein sequence ID" value="KAK7096181.1"/>
    <property type="molecule type" value="Genomic_DNA"/>
</dbReference>
<evidence type="ECO:0000313" key="5">
    <source>
        <dbReference type="Proteomes" id="UP001374579"/>
    </source>
</evidence>
<evidence type="ECO:0000259" key="3">
    <source>
        <dbReference type="Pfam" id="PF25036"/>
    </source>
</evidence>
<reference evidence="4 5" key="1">
    <citation type="submission" date="2024-02" db="EMBL/GenBank/DDBJ databases">
        <title>Chromosome-scale genome assembly of the rough periwinkle Littorina saxatilis.</title>
        <authorList>
            <person name="De Jode A."/>
            <person name="Faria R."/>
            <person name="Formenti G."/>
            <person name="Sims Y."/>
            <person name="Smith T.P."/>
            <person name="Tracey A."/>
            <person name="Wood J.M.D."/>
            <person name="Zagrodzka Z.B."/>
            <person name="Johannesson K."/>
            <person name="Butlin R.K."/>
            <person name="Leder E.H."/>
        </authorList>
    </citation>
    <scope>NUCLEOTIDE SEQUENCE [LARGE SCALE GENOMIC DNA]</scope>
    <source>
        <strain evidence="4">Snail1</strain>
        <tissue evidence="4">Muscle</tissue>
    </source>
</reference>
<dbReference type="PANTHER" id="PTHR16166">
    <property type="entry name" value="VACUOLAR PROTEIN SORTING-ASSOCIATED PROTEIN VPS13"/>
    <property type="match status" value="1"/>
</dbReference>
<dbReference type="AlphaFoldDB" id="A0AAN9G5J6"/>
<comment type="caution">
    <text evidence="4">The sequence shown here is derived from an EMBL/GenBank/DDBJ whole genome shotgun (WGS) entry which is preliminary data.</text>
</comment>
<dbReference type="GO" id="GO:0006623">
    <property type="term" value="P:protein targeting to vacuole"/>
    <property type="evidence" value="ECO:0007669"/>
    <property type="project" value="TreeGrafter"/>
</dbReference>
<evidence type="ECO:0000256" key="1">
    <source>
        <dbReference type="ARBA" id="ARBA00006545"/>
    </source>
</evidence>
<dbReference type="Proteomes" id="UP001374579">
    <property type="component" value="Unassembled WGS sequence"/>
</dbReference>
<name>A0AAN9G5J6_9CAEN</name>
<protein>
    <recommendedName>
        <fullName evidence="3">Vacuolar protein sorting-associated protein 13 VPS13 adaptor binding domain-containing protein</fullName>
    </recommendedName>
</protein>
<dbReference type="InterPro" id="IPR009543">
    <property type="entry name" value="VPS13_VAB"/>
</dbReference>
<organism evidence="4 5">
    <name type="scientific">Littorina saxatilis</name>
    <dbReference type="NCBI Taxonomy" id="31220"/>
    <lineage>
        <taxon>Eukaryota</taxon>
        <taxon>Metazoa</taxon>
        <taxon>Spiralia</taxon>
        <taxon>Lophotrochozoa</taxon>
        <taxon>Mollusca</taxon>
        <taxon>Gastropoda</taxon>
        <taxon>Caenogastropoda</taxon>
        <taxon>Littorinimorpha</taxon>
        <taxon>Littorinoidea</taxon>
        <taxon>Littorinidae</taxon>
        <taxon>Littorina</taxon>
    </lineage>
</organism>